<proteinExistence type="predicted"/>
<sequence length="150" mass="16642">MPKNFQEVDLPQAIPASQEPAVNSADGDKDMRQKVDMEDDGGDVSEWEPQVPTGPRKRKPSEKALARAQDLGVRSAKRRKVPADEPPVASSSKQSDGDQPEGSRPRRRGNKVINANVTRPRKIRDSSPLRTQARSRAVAKTSKSRVPRRR</sequence>
<feature type="compositionally biased region" description="Acidic residues" evidence="1">
    <location>
        <begin position="37"/>
        <end position="46"/>
    </location>
</feature>
<evidence type="ECO:0000256" key="1">
    <source>
        <dbReference type="SAM" id="MobiDB-lite"/>
    </source>
</evidence>
<dbReference type="EMBL" id="SGPL01000562">
    <property type="protein sequence ID" value="THH10600.1"/>
    <property type="molecule type" value="Genomic_DNA"/>
</dbReference>
<gene>
    <name evidence="2" type="ORF">EW146_g8321</name>
</gene>
<evidence type="ECO:0000313" key="2">
    <source>
        <dbReference type="EMBL" id="THH10600.1"/>
    </source>
</evidence>
<reference evidence="2 3" key="1">
    <citation type="submission" date="2019-02" db="EMBL/GenBank/DDBJ databases">
        <title>Genome sequencing of the rare red list fungi Bondarzewia mesenterica.</title>
        <authorList>
            <person name="Buettner E."/>
            <person name="Kellner H."/>
        </authorList>
    </citation>
    <scope>NUCLEOTIDE SEQUENCE [LARGE SCALE GENOMIC DNA]</scope>
    <source>
        <strain evidence="2 3">DSM 108281</strain>
    </source>
</reference>
<organism evidence="2 3">
    <name type="scientific">Bondarzewia mesenterica</name>
    <dbReference type="NCBI Taxonomy" id="1095465"/>
    <lineage>
        <taxon>Eukaryota</taxon>
        <taxon>Fungi</taxon>
        <taxon>Dikarya</taxon>
        <taxon>Basidiomycota</taxon>
        <taxon>Agaricomycotina</taxon>
        <taxon>Agaricomycetes</taxon>
        <taxon>Russulales</taxon>
        <taxon>Bondarzewiaceae</taxon>
        <taxon>Bondarzewia</taxon>
    </lineage>
</organism>
<feature type="compositionally biased region" description="Basic and acidic residues" evidence="1">
    <location>
        <begin position="26"/>
        <end position="36"/>
    </location>
</feature>
<accession>A0A4S4LKV4</accession>
<name>A0A4S4LKV4_9AGAM</name>
<comment type="caution">
    <text evidence="2">The sequence shown here is derived from an EMBL/GenBank/DDBJ whole genome shotgun (WGS) entry which is preliminary data.</text>
</comment>
<evidence type="ECO:0000313" key="3">
    <source>
        <dbReference type="Proteomes" id="UP000310158"/>
    </source>
</evidence>
<protein>
    <submittedName>
        <fullName evidence="2">Uncharacterized protein</fullName>
    </submittedName>
</protein>
<dbReference type="Proteomes" id="UP000310158">
    <property type="component" value="Unassembled WGS sequence"/>
</dbReference>
<keyword evidence="3" id="KW-1185">Reference proteome</keyword>
<feature type="region of interest" description="Disordered" evidence="1">
    <location>
        <begin position="1"/>
        <end position="150"/>
    </location>
</feature>
<dbReference type="AlphaFoldDB" id="A0A4S4LKV4"/>